<dbReference type="Proteomes" id="UP001066276">
    <property type="component" value="Chromosome 7"/>
</dbReference>
<reference evidence="2" key="1">
    <citation type="journal article" date="2022" name="bioRxiv">
        <title>Sequencing and chromosome-scale assembly of the giantPleurodeles waltlgenome.</title>
        <authorList>
            <person name="Brown T."/>
            <person name="Elewa A."/>
            <person name="Iarovenko S."/>
            <person name="Subramanian E."/>
            <person name="Araus A.J."/>
            <person name="Petzold A."/>
            <person name="Susuki M."/>
            <person name="Suzuki K.-i.T."/>
            <person name="Hayashi T."/>
            <person name="Toyoda A."/>
            <person name="Oliveira C."/>
            <person name="Osipova E."/>
            <person name="Leigh N.D."/>
            <person name="Simon A."/>
            <person name="Yun M.H."/>
        </authorList>
    </citation>
    <scope>NUCLEOTIDE SEQUENCE</scope>
    <source>
        <strain evidence="2">20211129_DDA</strain>
        <tissue evidence="2">Liver</tissue>
    </source>
</reference>
<organism evidence="2 3">
    <name type="scientific">Pleurodeles waltl</name>
    <name type="common">Iberian ribbed newt</name>
    <dbReference type="NCBI Taxonomy" id="8319"/>
    <lineage>
        <taxon>Eukaryota</taxon>
        <taxon>Metazoa</taxon>
        <taxon>Chordata</taxon>
        <taxon>Craniata</taxon>
        <taxon>Vertebrata</taxon>
        <taxon>Euteleostomi</taxon>
        <taxon>Amphibia</taxon>
        <taxon>Batrachia</taxon>
        <taxon>Caudata</taxon>
        <taxon>Salamandroidea</taxon>
        <taxon>Salamandridae</taxon>
        <taxon>Pleurodelinae</taxon>
        <taxon>Pleurodeles</taxon>
    </lineage>
</organism>
<keyword evidence="3" id="KW-1185">Reference proteome</keyword>
<accession>A0AAV7P2L1</accession>
<gene>
    <name evidence="2" type="ORF">NDU88_001029</name>
</gene>
<dbReference type="Gene3D" id="3.30.70.1820">
    <property type="entry name" value="L1 transposable element, RRM domain"/>
    <property type="match status" value="1"/>
</dbReference>
<comment type="caution">
    <text evidence="2">The sequence shown here is derived from an EMBL/GenBank/DDBJ whole genome shotgun (WGS) entry which is preliminary data.</text>
</comment>
<proteinExistence type="predicted"/>
<protein>
    <submittedName>
        <fullName evidence="2">Uncharacterized protein</fullName>
    </submittedName>
</protein>
<name>A0AAV7P2L1_PLEWA</name>
<feature type="compositionally biased region" description="Basic and acidic residues" evidence="1">
    <location>
        <begin position="7"/>
        <end position="24"/>
    </location>
</feature>
<evidence type="ECO:0000256" key="1">
    <source>
        <dbReference type="SAM" id="MobiDB-lite"/>
    </source>
</evidence>
<feature type="region of interest" description="Disordered" evidence="1">
    <location>
        <begin position="1"/>
        <end position="28"/>
    </location>
</feature>
<dbReference type="EMBL" id="JANPWB010000011">
    <property type="protein sequence ID" value="KAJ1122543.1"/>
    <property type="molecule type" value="Genomic_DNA"/>
</dbReference>
<dbReference type="AlphaFoldDB" id="A0AAV7P2L1"/>
<evidence type="ECO:0000313" key="3">
    <source>
        <dbReference type="Proteomes" id="UP001066276"/>
    </source>
</evidence>
<sequence>MGGTVDHSGDRTFTRGDNDGDPRSKNLLGSKLDAVTGEVVRLGADFQKMSEKVTSAETHIKLLQSTSKKLEEKAYRALGPAPNPGAPPRTIIARVFYYRDRDAILQEARSYGDIKYENATIHFFPDFTLRVQRKR</sequence>
<evidence type="ECO:0000313" key="2">
    <source>
        <dbReference type="EMBL" id="KAJ1122543.1"/>
    </source>
</evidence>